<sequence>MGAVGLPSRQEVGRSLAGLFTTLEGDRRGLEQIDSSLEGMLRSFLAYAWCWPAQTFLWAGIWRDMPDQQPDTVWGTISFILTGSIFDFLAWVLPALLLYPVSQPFGFRKQFLPLIAATNWFGLIATYLAFLPATVSYFAPVPEGLDAILSLAVYGVTIWFYFRLVRAVLNDEAILAALVTLVTLVSSLLVSSLAFGALGI</sequence>
<keyword evidence="1" id="KW-0472">Membrane</keyword>
<keyword evidence="3" id="KW-1185">Reference proteome</keyword>
<reference evidence="2 3" key="1">
    <citation type="journal article" date="2013" name="Int. J. Syst. Evol. Microbiol.">
        <title>Hoeflea suaedae sp. nov., an endophytic bacterium isolated from the root of the halophyte Suaeda maritima.</title>
        <authorList>
            <person name="Chung E.J."/>
            <person name="Park J.A."/>
            <person name="Pramanik P."/>
            <person name="Bibi F."/>
            <person name="Jeon C.O."/>
            <person name="Chung Y.R."/>
        </authorList>
    </citation>
    <scope>NUCLEOTIDE SEQUENCE [LARGE SCALE GENOMIC DNA]</scope>
    <source>
        <strain evidence="2 3">YC6898</strain>
    </source>
</reference>
<evidence type="ECO:0000256" key="1">
    <source>
        <dbReference type="SAM" id="Phobius"/>
    </source>
</evidence>
<gene>
    <name evidence="2" type="ORF">E2A64_02880</name>
</gene>
<keyword evidence="1" id="KW-1133">Transmembrane helix</keyword>
<dbReference type="OrthoDB" id="9811204at2"/>
<feature type="transmembrane region" description="Helical" evidence="1">
    <location>
        <begin position="174"/>
        <end position="198"/>
    </location>
</feature>
<accession>A0A4R5PMJ5</accession>
<evidence type="ECO:0000313" key="3">
    <source>
        <dbReference type="Proteomes" id="UP000295131"/>
    </source>
</evidence>
<dbReference type="EMBL" id="SMSI01000001">
    <property type="protein sequence ID" value="TDH38088.1"/>
    <property type="molecule type" value="Genomic_DNA"/>
</dbReference>
<evidence type="ECO:0008006" key="4">
    <source>
        <dbReference type="Google" id="ProtNLM"/>
    </source>
</evidence>
<feature type="transmembrane region" description="Helical" evidence="1">
    <location>
        <begin position="111"/>
        <end position="138"/>
    </location>
</feature>
<feature type="transmembrane region" description="Helical" evidence="1">
    <location>
        <begin position="73"/>
        <end position="99"/>
    </location>
</feature>
<feature type="transmembrane region" description="Helical" evidence="1">
    <location>
        <begin position="144"/>
        <end position="162"/>
    </location>
</feature>
<dbReference type="RefSeq" id="WP_133282924.1">
    <property type="nucleotide sequence ID" value="NZ_SMSI01000001.1"/>
</dbReference>
<protein>
    <recommendedName>
        <fullName evidence="4">DUF1282 domain-containing protein</fullName>
    </recommendedName>
</protein>
<proteinExistence type="predicted"/>
<comment type="caution">
    <text evidence="2">The sequence shown here is derived from an EMBL/GenBank/DDBJ whole genome shotgun (WGS) entry which is preliminary data.</text>
</comment>
<evidence type="ECO:0000313" key="2">
    <source>
        <dbReference type="EMBL" id="TDH38088.1"/>
    </source>
</evidence>
<organism evidence="2 3">
    <name type="scientific">Pseudohoeflea suaedae</name>
    <dbReference type="NCBI Taxonomy" id="877384"/>
    <lineage>
        <taxon>Bacteria</taxon>
        <taxon>Pseudomonadati</taxon>
        <taxon>Pseudomonadota</taxon>
        <taxon>Alphaproteobacteria</taxon>
        <taxon>Hyphomicrobiales</taxon>
        <taxon>Rhizobiaceae</taxon>
        <taxon>Pseudohoeflea</taxon>
    </lineage>
</organism>
<name>A0A4R5PMJ5_9HYPH</name>
<dbReference type="Proteomes" id="UP000295131">
    <property type="component" value="Unassembled WGS sequence"/>
</dbReference>
<feature type="transmembrane region" description="Helical" evidence="1">
    <location>
        <begin position="44"/>
        <end position="61"/>
    </location>
</feature>
<keyword evidence="1" id="KW-0812">Transmembrane</keyword>
<dbReference type="AlphaFoldDB" id="A0A4R5PMJ5"/>